<accession>A0A2M7BMW9</accession>
<dbReference type="Gene3D" id="3.30.2310.20">
    <property type="entry name" value="RelE-like"/>
    <property type="match status" value="1"/>
</dbReference>
<sequence length="92" mass="10801">MVVEIVFSKTFCKFYSDRIFHSLKLSDRFVEQVKLFSRNSSSPFLADHQLQGEIKKYRAFSVTSDIRIIYQIIGDQTVRFVNTSTHEQVYGK</sequence>
<gene>
    <name evidence="2" type="ORF">COS53_03645</name>
</gene>
<dbReference type="InterPro" id="IPR004386">
    <property type="entry name" value="Toxin_YafQ-like"/>
</dbReference>
<organism evidence="2 3">
    <name type="scientific">Candidatus Shapirobacteria bacterium CG03_land_8_20_14_0_80_35_14</name>
    <dbReference type="NCBI Taxonomy" id="1974878"/>
    <lineage>
        <taxon>Bacteria</taxon>
        <taxon>Candidatus Shapironibacteriota</taxon>
    </lineage>
</organism>
<evidence type="ECO:0000313" key="3">
    <source>
        <dbReference type="Proteomes" id="UP000229191"/>
    </source>
</evidence>
<evidence type="ECO:0008006" key="4">
    <source>
        <dbReference type="Google" id="ProtNLM"/>
    </source>
</evidence>
<evidence type="ECO:0000313" key="2">
    <source>
        <dbReference type="EMBL" id="PIV06824.1"/>
    </source>
</evidence>
<name>A0A2M7BMW9_9BACT</name>
<dbReference type="InterPro" id="IPR035093">
    <property type="entry name" value="RelE/ParE_toxin_dom_sf"/>
</dbReference>
<reference evidence="3" key="1">
    <citation type="submission" date="2017-09" db="EMBL/GenBank/DDBJ databases">
        <title>Depth-based differentiation of microbial function through sediment-hosted aquifers and enrichment of novel symbionts in the deep terrestrial subsurface.</title>
        <authorList>
            <person name="Probst A.J."/>
            <person name="Ladd B."/>
            <person name="Jarett J.K."/>
            <person name="Geller-Mcgrath D.E."/>
            <person name="Sieber C.M.K."/>
            <person name="Emerson J.B."/>
            <person name="Anantharaman K."/>
            <person name="Thomas B.C."/>
            <person name="Malmstrom R."/>
            <person name="Stieglmeier M."/>
            <person name="Klingl A."/>
            <person name="Woyke T."/>
            <person name="Ryan C.M."/>
            <person name="Banfield J.F."/>
        </authorList>
    </citation>
    <scope>NUCLEOTIDE SEQUENCE [LARGE SCALE GENOMIC DNA]</scope>
</reference>
<dbReference type="Pfam" id="PF15738">
    <property type="entry name" value="YafQ_toxin"/>
    <property type="match status" value="1"/>
</dbReference>
<dbReference type="NCBIfam" id="TIGR02385">
    <property type="entry name" value="RelE_StbE"/>
    <property type="match status" value="1"/>
</dbReference>
<protein>
    <recommendedName>
        <fullName evidence="4">Type II toxin-antitoxin system mRNA interferase toxin, RelE/StbE family</fullName>
    </recommendedName>
</protein>
<dbReference type="InterPro" id="IPR007712">
    <property type="entry name" value="RelE/ParE_toxin"/>
</dbReference>
<keyword evidence="1" id="KW-1277">Toxin-antitoxin system</keyword>
<dbReference type="SUPFAM" id="SSF143011">
    <property type="entry name" value="RelE-like"/>
    <property type="match status" value="1"/>
</dbReference>
<dbReference type="Proteomes" id="UP000229191">
    <property type="component" value="Unassembled WGS sequence"/>
</dbReference>
<proteinExistence type="predicted"/>
<comment type="caution">
    <text evidence="2">The sequence shown here is derived from an EMBL/GenBank/DDBJ whole genome shotgun (WGS) entry which is preliminary data.</text>
</comment>
<dbReference type="EMBL" id="PEVB01000099">
    <property type="protein sequence ID" value="PIV06824.1"/>
    <property type="molecule type" value="Genomic_DNA"/>
</dbReference>
<evidence type="ECO:0000256" key="1">
    <source>
        <dbReference type="ARBA" id="ARBA00022649"/>
    </source>
</evidence>
<dbReference type="AlphaFoldDB" id="A0A2M7BMW9"/>